<feature type="signal peptide" evidence="9">
    <location>
        <begin position="1"/>
        <end position="18"/>
    </location>
</feature>
<evidence type="ECO:0000256" key="7">
    <source>
        <dbReference type="ARBA" id="ARBA00023326"/>
    </source>
</evidence>
<keyword evidence="2" id="KW-0964">Secreted</keyword>
<gene>
    <name evidence="10" type="ORF">JJ685_14710</name>
</gene>
<comment type="subcellular location">
    <subcellularLocation>
        <location evidence="1">Secreted</location>
    </subcellularLocation>
</comment>
<keyword evidence="6" id="KW-0326">Glycosidase</keyword>
<dbReference type="GO" id="GO:0000272">
    <property type="term" value="P:polysaccharide catabolic process"/>
    <property type="evidence" value="ECO:0007669"/>
    <property type="project" value="UniProtKB-KW"/>
</dbReference>
<reference evidence="10 11" key="1">
    <citation type="journal article" date="2017" name="Int. J. Syst. Evol. Microbiol.">
        <title>Ramlibacter monticola sp. nov., isolated from forest soil.</title>
        <authorList>
            <person name="Chaudhary D.K."/>
            <person name="Kim J."/>
        </authorList>
    </citation>
    <scope>NUCLEOTIDE SEQUENCE [LARGE SCALE GENOMIC DNA]</scope>
    <source>
        <strain evidence="10 11">KACC 19175</strain>
    </source>
</reference>
<dbReference type="AlphaFoldDB" id="A0A937CU72"/>
<evidence type="ECO:0000313" key="10">
    <source>
        <dbReference type="EMBL" id="MBL0392388.1"/>
    </source>
</evidence>
<dbReference type="Pfam" id="PF07335">
    <property type="entry name" value="Glyco_hydro_75"/>
    <property type="match status" value="1"/>
</dbReference>
<organism evidence="10 11">
    <name type="scientific">Ramlibacter monticola</name>
    <dbReference type="NCBI Taxonomy" id="1926872"/>
    <lineage>
        <taxon>Bacteria</taxon>
        <taxon>Pseudomonadati</taxon>
        <taxon>Pseudomonadota</taxon>
        <taxon>Betaproteobacteria</taxon>
        <taxon>Burkholderiales</taxon>
        <taxon>Comamonadaceae</taxon>
        <taxon>Ramlibacter</taxon>
    </lineage>
</organism>
<evidence type="ECO:0000256" key="5">
    <source>
        <dbReference type="ARBA" id="ARBA00023277"/>
    </source>
</evidence>
<evidence type="ECO:0000256" key="9">
    <source>
        <dbReference type="SAM" id="SignalP"/>
    </source>
</evidence>
<comment type="caution">
    <text evidence="10">The sequence shown here is derived from an EMBL/GenBank/DDBJ whole genome shotgun (WGS) entry which is preliminary data.</text>
</comment>
<dbReference type="PANTHER" id="PTHR42061:SF6">
    <property type="entry name" value="ENDO-CHITOSANASE"/>
    <property type="match status" value="1"/>
</dbReference>
<name>A0A937CU72_9BURK</name>
<evidence type="ECO:0000313" key="11">
    <source>
        <dbReference type="Proteomes" id="UP000599109"/>
    </source>
</evidence>
<evidence type="ECO:0000256" key="2">
    <source>
        <dbReference type="ARBA" id="ARBA00022525"/>
    </source>
</evidence>
<dbReference type="GO" id="GO:0016977">
    <property type="term" value="F:chitosanase activity"/>
    <property type="evidence" value="ECO:0007669"/>
    <property type="project" value="InterPro"/>
</dbReference>
<keyword evidence="11" id="KW-1185">Reference proteome</keyword>
<evidence type="ECO:0000256" key="4">
    <source>
        <dbReference type="ARBA" id="ARBA00022801"/>
    </source>
</evidence>
<dbReference type="Proteomes" id="UP000599109">
    <property type="component" value="Unassembled WGS sequence"/>
</dbReference>
<keyword evidence="3 9" id="KW-0732">Signal</keyword>
<dbReference type="EMBL" id="JAEQNE010000003">
    <property type="protein sequence ID" value="MBL0392388.1"/>
    <property type="molecule type" value="Genomic_DNA"/>
</dbReference>
<dbReference type="InterPro" id="IPR009939">
    <property type="entry name" value="Chitosanase_fungal"/>
</dbReference>
<evidence type="ECO:0000256" key="3">
    <source>
        <dbReference type="ARBA" id="ARBA00022729"/>
    </source>
</evidence>
<feature type="region of interest" description="Disordered" evidence="8">
    <location>
        <begin position="98"/>
        <end position="123"/>
    </location>
</feature>
<proteinExistence type="predicted"/>
<keyword evidence="5" id="KW-0119">Carbohydrate metabolism</keyword>
<sequence>MNCRNIAFVLLLVSGAVAAQTYLPPADAAAALQGVDFGSAAAVGSRFSKRFNECDATNTCDGQDLGNRGCKGDKNRNAALLKLAGGVIFFEAKMAVDSDGSPLSRKGQGTDLPETSLRYDAPGKPSINADRVPYIVLPQGGFASELGVGKGDVAAVVRGGTREYAVVADFGPVCKIGEGSIQLHELLDHPVCRRRAQNGDCEAVRDVSIEKQVLYFVFPGTHQTLLPGMTPENVNQRIKDIGTAEWERLTR</sequence>
<evidence type="ECO:0000256" key="8">
    <source>
        <dbReference type="SAM" id="MobiDB-lite"/>
    </source>
</evidence>
<keyword evidence="4 10" id="KW-0378">Hydrolase</keyword>
<evidence type="ECO:0000256" key="1">
    <source>
        <dbReference type="ARBA" id="ARBA00004613"/>
    </source>
</evidence>
<feature type="chain" id="PRO_5037301311" evidence="9">
    <location>
        <begin position="19"/>
        <end position="251"/>
    </location>
</feature>
<dbReference type="PANTHER" id="PTHR42061">
    <property type="entry name" value="ENDO-CHITOSANASE"/>
    <property type="match status" value="1"/>
</dbReference>
<dbReference type="GO" id="GO:0005576">
    <property type="term" value="C:extracellular region"/>
    <property type="evidence" value="ECO:0007669"/>
    <property type="project" value="UniProtKB-SubCell"/>
</dbReference>
<accession>A0A937CU72</accession>
<dbReference type="RefSeq" id="WP_201675017.1">
    <property type="nucleotide sequence ID" value="NZ_JAEQNE010000003.1"/>
</dbReference>
<keyword evidence="7" id="KW-0624">Polysaccharide degradation</keyword>
<protein>
    <submittedName>
        <fullName evidence="10">Glycoside hydrolase family 75 protein</fullName>
    </submittedName>
</protein>
<evidence type="ECO:0000256" key="6">
    <source>
        <dbReference type="ARBA" id="ARBA00023295"/>
    </source>
</evidence>